<dbReference type="Pfam" id="PF03357">
    <property type="entry name" value="Snf7"/>
    <property type="match status" value="1"/>
</dbReference>
<dbReference type="InterPro" id="IPR005024">
    <property type="entry name" value="Snf7_fam"/>
</dbReference>
<evidence type="ECO:0000256" key="1">
    <source>
        <dbReference type="SAM" id="MobiDB-lite"/>
    </source>
</evidence>
<reference evidence="2 3" key="1">
    <citation type="journal article" date="2014" name="PLoS Genet.">
        <title>Analysis of the Phlebiopsis gigantea genome, transcriptome and secretome provides insight into its pioneer colonization strategies of wood.</title>
        <authorList>
            <person name="Hori C."/>
            <person name="Ishida T."/>
            <person name="Igarashi K."/>
            <person name="Samejima M."/>
            <person name="Suzuki H."/>
            <person name="Master E."/>
            <person name="Ferreira P."/>
            <person name="Ruiz-Duenas F.J."/>
            <person name="Held B."/>
            <person name="Canessa P."/>
            <person name="Larrondo L.F."/>
            <person name="Schmoll M."/>
            <person name="Druzhinina I.S."/>
            <person name="Kubicek C.P."/>
            <person name="Gaskell J.A."/>
            <person name="Kersten P."/>
            <person name="St John F."/>
            <person name="Glasner J."/>
            <person name="Sabat G."/>
            <person name="Splinter BonDurant S."/>
            <person name="Syed K."/>
            <person name="Yadav J."/>
            <person name="Mgbeahuruike A.C."/>
            <person name="Kovalchuk A."/>
            <person name="Asiegbu F.O."/>
            <person name="Lackner G."/>
            <person name="Hoffmeister D."/>
            <person name="Rencoret J."/>
            <person name="Gutierrez A."/>
            <person name="Sun H."/>
            <person name="Lindquist E."/>
            <person name="Barry K."/>
            <person name="Riley R."/>
            <person name="Grigoriev I.V."/>
            <person name="Henrissat B."/>
            <person name="Kues U."/>
            <person name="Berka R.M."/>
            <person name="Martinez A.T."/>
            <person name="Covert S.F."/>
            <person name="Blanchette R.A."/>
            <person name="Cullen D."/>
        </authorList>
    </citation>
    <scope>NUCLEOTIDE SEQUENCE [LARGE SCALE GENOMIC DNA]</scope>
    <source>
        <strain evidence="2 3">11061_1 CR5-6</strain>
    </source>
</reference>
<proteinExistence type="predicted"/>
<feature type="region of interest" description="Disordered" evidence="1">
    <location>
        <begin position="217"/>
        <end position="251"/>
    </location>
</feature>
<dbReference type="AlphaFoldDB" id="A0A0C3SA02"/>
<feature type="compositionally biased region" description="Basic and acidic residues" evidence="1">
    <location>
        <begin position="672"/>
        <end position="698"/>
    </location>
</feature>
<dbReference type="GO" id="GO:0032511">
    <property type="term" value="P:late endosome to vacuole transport via multivesicular body sorting pathway"/>
    <property type="evidence" value="ECO:0007669"/>
    <property type="project" value="TreeGrafter"/>
</dbReference>
<dbReference type="Proteomes" id="UP000053257">
    <property type="component" value="Unassembled WGS sequence"/>
</dbReference>
<dbReference type="GO" id="GO:0000815">
    <property type="term" value="C:ESCRT III complex"/>
    <property type="evidence" value="ECO:0007669"/>
    <property type="project" value="TreeGrafter"/>
</dbReference>
<dbReference type="STRING" id="745531.A0A0C3SA02"/>
<evidence type="ECO:0000313" key="3">
    <source>
        <dbReference type="Proteomes" id="UP000053257"/>
    </source>
</evidence>
<keyword evidence="3" id="KW-1185">Reference proteome</keyword>
<dbReference type="GO" id="GO:0005771">
    <property type="term" value="C:multivesicular body"/>
    <property type="evidence" value="ECO:0007669"/>
    <property type="project" value="TreeGrafter"/>
</dbReference>
<dbReference type="GO" id="GO:0006900">
    <property type="term" value="P:vesicle budding from membrane"/>
    <property type="evidence" value="ECO:0007669"/>
    <property type="project" value="TreeGrafter"/>
</dbReference>
<dbReference type="EMBL" id="KN840475">
    <property type="protein sequence ID" value="KIP08752.1"/>
    <property type="molecule type" value="Genomic_DNA"/>
</dbReference>
<feature type="compositionally biased region" description="Low complexity" evidence="1">
    <location>
        <begin position="228"/>
        <end position="239"/>
    </location>
</feature>
<feature type="region of interest" description="Disordered" evidence="1">
    <location>
        <begin position="672"/>
        <end position="704"/>
    </location>
</feature>
<dbReference type="HOGENOM" id="CLU_386406_0_0_1"/>
<organism evidence="2 3">
    <name type="scientific">Phlebiopsis gigantea (strain 11061_1 CR5-6)</name>
    <name type="common">White-rot fungus</name>
    <name type="synonym">Peniophora gigantea</name>
    <dbReference type="NCBI Taxonomy" id="745531"/>
    <lineage>
        <taxon>Eukaryota</taxon>
        <taxon>Fungi</taxon>
        <taxon>Dikarya</taxon>
        <taxon>Basidiomycota</taxon>
        <taxon>Agaricomycotina</taxon>
        <taxon>Agaricomycetes</taxon>
        <taxon>Polyporales</taxon>
        <taxon>Phanerochaetaceae</taxon>
        <taxon>Phlebiopsis</taxon>
    </lineage>
</organism>
<feature type="region of interest" description="Disordered" evidence="1">
    <location>
        <begin position="131"/>
        <end position="157"/>
    </location>
</feature>
<gene>
    <name evidence="2" type="ORF">PHLGIDRAFT_29423</name>
</gene>
<dbReference type="GO" id="GO:0009898">
    <property type="term" value="C:cytoplasmic side of plasma membrane"/>
    <property type="evidence" value="ECO:0007669"/>
    <property type="project" value="TreeGrafter"/>
</dbReference>
<dbReference type="OrthoDB" id="10250120at2759"/>
<name>A0A0C3SA02_PHLG1</name>
<accession>A0A0C3SA02</accession>
<evidence type="ECO:0000313" key="2">
    <source>
        <dbReference type="EMBL" id="KIP08752.1"/>
    </source>
</evidence>
<protein>
    <submittedName>
        <fullName evidence="2">Uncharacterized protein</fullName>
    </submittedName>
</protein>
<dbReference type="PANTHER" id="PTHR22761">
    <property type="entry name" value="CHARGED MULTIVESICULAR BODY PROTEIN"/>
    <property type="match status" value="1"/>
</dbReference>
<dbReference type="PANTHER" id="PTHR22761:SF96">
    <property type="entry name" value="BCDNA.GH08385"/>
    <property type="match status" value="1"/>
</dbReference>
<sequence length="715" mass="79694">MPEYKEFEAWITCDGQRLREFHPAQEGKEASCWVSCELGKRFTVHWMDKGTSVQSAGYLMLDGMPSAGRFLFGFGTTQRSTVRIDKDTESPLYFAKADSPPRLSNPRSSDVCIIALKIRLVKLEDLTHSPNPVRGVPRPADATASTGGACIGFGQPERTTRQHDTTWRFKPYDLNNPSHYVKFVWRYRTEEFLRDQGIMKAEDTMYIGPVPVTLEVAPNLDAGPPTPASSSQDSPQTSSGKRSYYRPHLQSLPTYQTTTPSRLKFLYSDFSGQKHSNPSSFATNVDWWRRTLEAVVGNGWQRPSVIESNIPDRLVLHAPGPLLAEEFRMEGAGKPLGLATVVVSNASYYPLKAELCQQRSYFPLSQFLNATQSIYDSGWLPYRIASFVVGKPLWWALQQLSVVSSDDTYGSEERWKKVKGDYVVLSLLERAAAAVLAQQMPKTGVSLAESLYNFDSFKAAYAERLLPGTVLSDLDLKVLLRYLERDKQMIVRQGEVIKFVEGVSDAKISAVDRGVLELKTAVENMESTINHIHERIDSHNEKISGALRQKRKEDALSHLRARKQYDDLLKKRLNSLDTLRATLIRVEAAAGDVEIMKSYESSTATLRAILAHPSLQRGKIDETMDAMAAAQADAADIDVTIRMGADMAQTDAGIDDSELQDELATLIKEAEDEKAATRKVQEEETATKMSDKALRVPSHDPTITKTVGRDLAVGA</sequence>